<keyword evidence="3" id="KW-1185">Reference proteome</keyword>
<name>A0A7X0C9T4_9ACTN</name>
<evidence type="ECO:0000313" key="2">
    <source>
        <dbReference type="EMBL" id="MBB6349736.1"/>
    </source>
</evidence>
<reference evidence="2 3" key="1">
    <citation type="submission" date="2020-08" db="EMBL/GenBank/DDBJ databases">
        <title>Sequencing the genomes of 1000 actinobacteria strains.</title>
        <authorList>
            <person name="Klenk H.-P."/>
        </authorList>
    </citation>
    <scope>NUCLEOTIDE SEQUENCE [LARGE SCALE GENOMIC DNA]</scope>
    <source>
        <strain evidence="2 3">DSM 45913</strain>
    </source>
</reference>
<dbReference type="Proteomes" id="UP000583800">
    <property type="component" value="Unassembled WGS sequence"/>
</dbReference>
<accession>A0A7X0C9T4</accession>
<feature type="region of interest" description="Disordered" evidence="1">
    <location>
        <begin position="66"/>
        <end position="91"/>
    </location>
</feature>
<protein>
    <submittedName>
        <fullName evidence="2">Uncharacterized protein</fullName>
    </submittedName>
</protein>
<proteinExistence type="predicted"/>
<evidence type="ECO:0000313" key="3">
    <source>
        <dbReference type="Proteomes" id="UP000583800"/>
    </source>
</evidence>
<dbReference type="EMBL" id="JACHJB010000002">
    <property type="protein sequence ID" value="MBB6349736.1"/>
    <property type="molecule type" value="Genomic_DNA"/>
</dbReference>
<sequence>MAAGELVECGRRGFVGGEMDQQALLVGVGELQRLEGQPQLACRGMVPPLDSGAPGRPGWARIRSVNSAPPVTAGSRANSAMSGPAHGRTPA</sequence>
<evidence type="ECO:0000256" key="1">
    <source>
        <dbReference type="SAM" id="MobiDB-lite"/>
    </source>
</evidence>
<feature type="compositionally biased region" description="Polar residues" evidence="1">
    <location>
        <begin position="66"/>
        <end position="81"/>
    </location>
</feature>
<gene>
    <name evidence="2" type="ORF">FHU36_006281</name>
</gene>
<dbReference type="AlphaFoldDB" id="A0A7X0C9T4"/>
<comment type="caution">
    <text evidence="2">The sequence shown here is derived from an EMBL/GenBank/DDBJ whole genome shotgun (WGS) entry which is preliminary data.</text>
</comment>
<organism evidence="2 3">
    <name type="scientific">Nonomuraea muscovyensis</name>
    <dbReference type="NCBI Taxonomy" id="1124761"/>
    <lineage>
        <taxon>Bacteria</taxon>
        <taxon>Bacillati</taxon>
        <taxon>Actinomycetota</taxon>
        <taxon>Actinomycetes</taxon>
        <taxon>Streptosporangiales</taxon>
        <taxon>Streptosporangiaceae</taxon>
        <taxon>Nonomuraea</taxon>
    </lineage>
</organism>